<dbReference type="InterPro" id="IPR010982">
    <property type="entry name" value="Lambda_DNA-bd_dom_sf"/>
</dbReference>
<reference evidence="5 6" key="1">
    <citation type="submission" date="2020-02" db="EMBL/GenBank/DDBJ databases">
        <title>Characterization of phylogenetic diversity of novel bifidobacterial species isolated in Czech ZOOs.</title>
        <authorList>
            <person name="Lugli G.A."/>
            <person name="Vera N.B."/>
            <person name="Ventura M."/>
        </authorList>
    </citation>
    <scope>NUCLEOTIDE SEQUENCE [LARGE SCALE GENOMIC DNA]</scope>
    <source>
        <strain evidence="5 6">DSM 109957</strain>
    </source>
</reference>
<dbReference type="SUPFAM" id="SSF53822">
    <property type="entry name" value="Periplasmic binding protein-like I"/>
    <property type="match status" value="1"/>
</dbReference>
<dbReference type="RefSeq" id="WP_169173117.1">
    <property type="nucleotide sequence ID" value="NZ_JAAIII010000009.1"/>
</dbReference>
<sequence>MSGITMTDIANELGLSVSTVSRALNGGQVRNSTRSAVLDYAARNAYDKIPTAVVAKSTHSQRKQERLSIGVLVTDLGGYYFNDLLAGIFSYANASGFDVFISDIDGVAGRDDALIALRNRSDGLIVVSSRWSEQELAATFDPNTTVLVSRTCDGFSSAIVDDESGIEQCVCHLASFGHRRIAYLGAFEHSFTNRRRRESFERAVQRYNLEGVVLGPFEPLHTGGVNAADELLLDADVTGVVAFNDLMAAGVLGRLMERGKRVPEDISVIGVDDSVLASSMRPALTSVSIRHERLGTAAVRLLTQRLRGARSERGSQPKCVVVPEILMVRGSTGAAPSALTSSNIL</sequence>
<comment type="caution">
    <text evidence="5">The sequence shown here is derived from an EMBL/GenBank/DDBJ whole genome shotgun (WGS) entry which is preliminary data.</text>
</comment>
<dbReference type="InterPro" id="IPR000843">
    <property type="entry name" value="HTH_LacI"/>
</dbReference>
<organism evidence="5 6">
    <name type="scientific">Bifidobacterium oedipodis</name>
    <dbReference type="NCBI Taxonomy" id="2675322"/>
    <lineage>
        <taxon>Bacteria</taxon>
        <taxon>Bacillati</taxon>
        <taxon>Actinomycetota</taxon>
        <taxon>Actinomycetes</taxon>
        <taxon>Bifidobacteriales</taxon>
        <taxon>Bifidobacteriaceae</taxon>
        <taxon>Bifidobacterium</taxon>
    </lineage>
</organism>
<evidence type="ECO:0000256" key="1">
    <source>
        <dbReference type="ARBA" id="ARBA00023015"/>
    </source>
</evidence>
<dbReference type="InterPro" id="IPR046335">
    <property type="entry name" value="LacI/GalR-like_sensor"/>
</dbReference>
<dbReference type="Pfam" id="PF13377">
    <property type="entry name" value="Peripla_BP_3"/>
    <property type="match status" value="1"/>
</dbReference>
<proteinExistence type="predicted"/>
<protein>
    <submittedName>
        <fullName evidence="5">Transcriptional regulator, LacI family</fullName>
    </submittedName>
</protein>
<dbReference type="PROSITE" id="PS50932">
    <property type="entry name" value="HTH_LACI_2"/>
    <property type="match status" value="1"/>
</dbReference>
<keyword evidence="1" id="KW-0805">Transcription regulation</keyword>
<dbReference type="SMART" id="SM00354">
    <property type="entry name" value="HTH_LACI"/>
    <property type="match status" value="1"/>
</dbReference>
<keyword evidence="6" id="KW-1185">Reference proteome</keyword>
<dbReference type="InterPro" id="IPR028082">
    <property type="entry name" value="Peripla_BP_I"/>
</dbReference>
<keyword evidence="3" id="KW-0804">Transcription</keyword>
<dbReference type="GO" id="GO:0003700">
    <property type="term" value="F:DNA-binding transcription factor activity"/>
    <property type="evidence" value="ECO:0007669"/>
    <property type="project" value="TreeGrafter"/>
</dbReference>
<dbReference type="Proteomes" id="UP000532194">
    <property type="component" value="Unassembled WGS sequence"/>
</dbReference>
<evidence type="ECO:0000256" key="2">
    <source>
        <dbReference type="ARBA" id="ARBA00023125"/>
    </source>
</evidence>
<dbReference type="Gene3D" id="1.10.260.40">
    <property type="entry name" value="lambda repressor-like DNA-binding domains"/>
    <property type="match status" value="1"/>
</dbReference>
<evidence type="ECO:0000313" key="6">
    <source>
        <dbReference type="Proteomes" id="UP000532194"/>
    </source>
</evidence>
<keyword evidence="2" id="KW-0238">DNA-binding</keyword>
<evidence type="ECO:0000259" key="4">
    <source>
        <dbReference type="PROSITE" id="PS50932"/>
    </source>
</evidence>
<dbReference type="AlphaFoldDB" id="A0A7Y0ERK7"/>
<dbReference type="CDD" id="cd01392">
    <property type="entry name" value="HTH_LacI"/>
    <property type="match status" value="1"/>
</dbReference>
<dbReference type="Gene3D" id="3.40.50.2300">
    <property type="match status" value="2"/>
</dbReference>
<dbReference type="EMBL" id="JAAIII010000009">
    <property type="protein sequence ID" value="NMM95110.1"/>
    <property type="molecule type" value="Genomic_DNA"/>
</dbReference>
<dbReference type="GO" id="GO:0000976">
    <property type="term" value="F:transcription cis-regulatory region binding"/>
    <property type="evidence" value="ECO:0007669"/>
    <property type="project" value="TreeGrafter"/>
</dbReference>
<evidence type="ECO:0000313" key="5">
    <source>
        <dbReference type="EMBL" id="NMM95110.1"/>
    </source>
</evidence>
<accession>A0A7Y0ERK7</accession>
<dbReference type="SUPFAM" id="SSF47413">
    <property type="entry name" value="lambda repressor-like DNA-binding domains"/>
    <property type="match status" value="1"/>
</dbReference>
<dbReference type="PANTHER" id="PTHR30146:SF109">
    <property type="entry name" value="HTH-TYPE TRANSCRIPTIONAL REGULATOR GALS"/>
    <property type="match status" value="1"/>
</dbReference>
<feature type="domain" description="HTH lacI-type" evidence="4">
    <location>
        <begin position="4"/>
        <end position="57"/>
    </location>
</feature>
<evidence type="ECO:0000256" key="3">
    <source>
        <dbReference type="ARBA" id="ARBA00023163"/>
    </source>
</evidence>
<dbReference type="CDD" id="cd06267">
    <property type="entry name" value="PBP1_LacI_sugar_binding-like"/>
    <property type="match status" value="1"/>
</dbReference>
<gene>
    <name evidence="5" type="ORF">G1C95_2298</name>
</gene>
<name>A0A7Y0ERK7_9BIFI</name>
<dbReference type="PANTHER" id="PTHR30146">
    <property type="entry name" value="LACI-RELATED TRANSCRIPTIONAL REPRESSOR"/>
    <property type="match status" value="1"/>
</dbReference>